<protein>
    <recommendedName>
        <fullName evidence="1">Sugar fermentation stimulation protein homolog</fullName>
    </recommendedName>
</protein>
<dbReference type="CDD" id="cd22359">
    <property type="entry name" value="SfsA-like_bacterial"/>
    <property type="match status" value="1"/>
</dbReference>
<dbReference type="InterPro" id="IPR005224">
    <property type="entry name" value="SfsA"/>
</dbReference>
<dbReference type="PANTHER" id="PTHR30545">
    <property type="entry name" value="SUGAR FERMENTATION STIMULATION PROTEIN A"/>
    <property type="match status" value="1"/>
</dbReference>
<accession>A0A2N9W1S0</accession>
<comment type="caution">
    <text evidence="4">The sequence shown here is derived from an EMBL/GenBank/DDBJ whole genome shotgun (WGS) entry which is preliminary data.</text>
</comment>
<keyword evidence="5" id="KW-1185">Reference proteome</keyword>
<evidence type="ECO:0000313" key="4">
    <source>
        <dbReference type="EMBL" id="PIO45688.1"/>
    </source>
</evidence>
<dbReference type="KEGG" id="pht:BLM14_07770"/>
<proteinExistence type="inferred from homology"/>
<dbReference type="EMBL" id="MZMT01000017">
    <property type="protein sequence ID" value="PIO45688.1"/>
    <property type="molecule type" value="Genomic_DNA"/>
</dbReference>
<sequence>MIFTSPLVTGRLVQRYKRFLADIVLDDGIAITSSVPNTGSMLGLTDPGIRVWLSLSDGPKRKYPHTLQMVEAQGTMVGINTGLPNRIAEEAILAGLLSSLSGYAELKREQKYGANSRIDILLRDPDRPSAYVEVKNVHFSRKAGLAEFPDSPTARGAKHLDELGNMVENGHRGVMLYVIQRGDCDCLKICGDLDPVYALAFERAMRRGVEAYAVKCHITPAGIVAISTMPIID</sequence>
<name>A0A2N9W1S0_9HYPH</name>
<reference evidence="4 5" key="1">
    <citation type="journal article" date="2017" name="Int J Environ Stud">
        <title>Does the Miocene-Pliocene relict legume Oxytropis triphylla form nitrogen-fixing nodules with a combination of bacterial strains?</title>
        <authorList>
            <person name="Safronova V."/>
            <person name="Belimov A."/>
            <person name="Sazanova A."/>
            <person name="Kuznetsova I."/>
            <person name="Popova J."/>
            <person name="Andronov E."/>
            <person name="Verkhozina A."/>
            <person name="Tikhonovich I."/>
        </authorList>
    </citation>
    <scope>NUCLEOTIDE SEQUENCE [LARGE SCALE GENOMIC DNA]</scope>
    <source>
        <strain evidence="4 5">Tri-38</strain>
    </source>
</reference>
<dbReference type="OrthoDB" id="9802365at2"/>
<dbReference type="Gene3D" id="2.40.50.580">
    <property type="match status" value="1"/>
</dbReference>
<gene>
    <name evidence="1" type="primary">sfsA</name>
    <name evidence="4" type="ORF">B5P45_06760</name>
</gene>
<evidence type="ECO:0000256" key="1">
    <source>
        <dbReference type="HAMAP-Rule" id="MF_00095"/>
    </source>
</evidence>
<dbReference type="InterPro" id="IPR041465">
    <property type="entry name" value="SfsA_N"/>
</dbReference>
<organism evidence="4 5">
    <name type="scientific">Phyllobacterium zundukense</name>
    <dbReference type="NCBI Taxonomy" id="1867719"/>
    <lineage>
        <taxon>Bacteria</taxon>
        <taxon>Pseudomonadati</taxon>
        <taxon>Pseudomonadota</taxon>
        <taxon>Alphaproteobacteria</taxon>
        <taxon>Hyphomicrobiales</taxon>
        <taxon>Phyllobacteriaceae</taxon>
        <taxon>Phyllobacterium</taxon>
    </lineage>
</organism>
<dbReference type="Proteomes" id="UP000232163">
    <property type="component" value="Unassembled WGS sequence"/>
</dbReference>
<evidence type="ECO:0000313" key="5">
    <source>
        <dbReference type="Proteomes" id="UP000232163"/>
    </source>
</evidence>
<dbReference type="InterPro" id="IPR040452">
    <property type="entry name" value="SfsA_C"/>
</dbReference>
<dbReference type="Pfam" id="PF17746">
    <property type="entry name" value="SfsA_N"/>
    <property type="match status" value="1"/>
</dbReference>
<dbReference type="HAMAP" id="MF_00095">
    <property type="entry name" value="SfsA"/>
    <property type="match status" value="1"/>
</dbReference>
<dbReference type="NCBIfam" id="TIGR00230">
    <property type="entry name" value="sfsA"/>
    <property type="match status" value="1"/>
</dbReference>
<dbReference type="Pfam" id="PF03749">
    <property type="entry name" value="SfsA"/>
    <property type="match status" value="1"/>
</dbReference>
<evidence type="ECO:0000259" key="2">
    <source>
        <dbReference type="Pfam" id="PF03749"/>
    </source>
</evidence>
<dbReference type="PANTHER" id="PTHR30545:SF2">
    <property type="entry name" value="SUGAR FERMENTATION STIMULATION PROTEIN A"/>
    <property type="match status" value="1"/>
</dbReference>
<feature type="domain" description="SfsA N-terminal OB" evidence="3">
    <location>
        <begin position="13"/>
        <end position="79"/>
    </location>
</feature>
<dbReference type="GO" id="GO:0003677">
    <property type="term" value="F:DNA binding"/>
    <property type="evidence" value="ECO:0007669"/>
    <property type="project" value="InterPro"/>
</dbReference>
<comment type="similarity">
    <text evidence="1">Belongs to the SfsA family.</text>
</comment>
<feature type="domain" description="Sugar fermentation stimulation protein C-terminal" evidence="2">
    <location>
        <begin position="83"/>
        <end position="221"/>
    </location>
</feature>
<dbReference type="AlphaFoldDB" id="A0A2N9W1S0"/>
<dbReference type="Gene3D" id="3.40.1350.60">
    <property type="match status" value="1"/>
</dbReference>
<evidence type="ECO:0000259" key="3">
    <source>
        <dbReference type="Pfam" id="PF17746"/>
    </source>
</evidence>
<dbReference type="RefSeq" id="WP_099998868.1">
    <property type="nucleotide sequence ID" value="NZ_CP017940.1"/>
</dbReference>